<dbReference type="Proteomes" id="UP001274896">
    <property type="component" value="Unassembled WGS sequence"/>
</dbReference>
<dbReference type="Pfam" id="PF00293">
    <property type="entry name" value="NUDIX"/>
    <property type="match status" value="1"/>
</dbReference>
<dbReference type="PANTHER" id="PTHR12992">
    <property type="entry name" value="NUDIX HYDROLASE"/>
    <property type="match status" value="1"/>
</dbReference>
<accession>A0AAE0QSR0</accession>
<comment type="cofactor">
    <cofactor evidence="2">
        <name>Mg(2+)</name>
        <dbReference type="ChEBI" id="CHEBI:18420"/>
    </cofactor>
</comment>
<dbReference type="InterPro" id="IPR000086">
    <property type="entry name" value="NUDIX_hydrolase_dom"/>
</dbReference>
<keyword evidence="9" id="KW-1185">Reference proteome</keyword>
<sequence>MGKWRRDNSSKSQKSYHNIGSTLFTKGLTKGLWTSYHERWSHRGPLKSQMCGLHMRVPQQAAFEDCLSSKNEERCREHLQSNTALYEKKGGKSWAAVIVSLCTVGGEPAFLFTLRSSKLRGRHKGDVSFAGGKQDPSDTNIVETALREAREELGINVTENEVWGVLKPLNDSNVLFQSGMVIAPVLANLGPLENLSLRPNPNEVEEVFTLTVAHLCNPQNQGYTHFRTGNRYGYTLPVFHSDKYRIWGLTAIALDHTLKLIMPV</sequence>
<keyword evidence="3" id="KW-0479">Metal-binding</keyword>
<evidence type="ECO:0000256" key="6">
    <source>
        <dbReference type="ARBA" id="ARBA00023211"/>
    </source>
</evidence>
<name>A0AAE0QSR0_9TELE</name>
<evidence type="ECO:0000259" key="7">
    <source>
        <dbReference type="PROSITE" id="PS51462"/>
    </source>
</evidence>
<evidence type="ECO:0000256" key="1">
    <source>
        <dbReference type="ARBA" id="ARBA00001936"/>
    </source>
</evidence>
<dbReference type="AlphaFoldDB" id="A0AAE0QSR0"/>
<evidence type="ECO:0000256" key="2">
    <source>
        <dbReference type="ARBA" id="ARBA00001946"/>
    </source>
</evidence>
<dbReference type="Gene3D" id="3.90.79.10">
    <property type="entry name" value="Nucleoside Triphosphate Pyrophosphohydrolase"/>
    <property type="match status" value="1"/>
</dbReference>
<dbReference type="CDD" id="cd03426">
    <property type="entry name" value="NUDIX_CoAse_Nudt7"/>
    <property type="match status" value="1"/>
</dbReference>
<dbReference type="PANTHER" id="PTHR12992:SF11">
    <property type="entry name" value="MITOCHONDRIAL COENZYME A DIPHOSPHATASE NUDT8"/>
    <property type="match status" value="1"/>
</dbReference>
<keyword evidence="6" id="KW-0464">Manganese</keyword>
<evidence type="ECO:0000256" key="4">
    <source>
        <dbReference type="ARBA" id="ARBA00022801"/>
    </source>
</evidence>
<keyword evidence="5" id="KW-0460">Magnesium</keyword>
<keyword evidence="4" id="KW-0378">Hydrolase</keyword>
<comment type="cofactor">
    <cofactor evidence="1">
        <name>Mn(2+)</name>
        <dbReference type="ChEBI" id="CHEBI:29035"/>
    </cofactor>
</comment>
<evidence type="ECO:0000313" key="9">
    <source>
        <dbReference type="Proteomes" id="UP001274896"/>
    </source>
</evidence>
<organism evidence="8 9">
    <name type="scientific">Hemibagrus guttatus</name>
    <dbReference type="NCBI Taxonomy" id="175788"/>
    <lineage>
        <taxon>Eukaryota</taxon>
        <taxon>Metazoa</taxon>
        <taxon>Chordata</taxon>
        <taxon>Craniata</taxon>
        <taxon>Vertebrata</taxon>
        <taxon>Euteleostomi</taxon>
        <taxon>Actinopterygii</taxon>
        <taxon>Neopterygii</taxon>
        <taxon>Teleostei</taxon>
        <taxon>Ostariophysi</taxon>
        <taxon>Siluriformes</taxon>
        <taxon>Bagridae</taxon>
        <taxon>Hemibagrus</taxon>
    </lineage>
</organism>
<dbReference type="InterPro" id="IPR015797">
    <property type="entry name" value="NUDIX_hydrolase-like_dom_sf"/>
</dbReference>
<dbReference type="InterPro" id="IPR045121">
    <property type="entry name" value="CoAse"/>
</dbReference>
<gene>
    <name evidence="8" type="ORF">QTP70_010371</name>
</gene>
<evidence type="ECO:0000313" key="8">
    <source>
        <dbReference type="EMBL" id="KAK3531086.1"/>
    </source>
</evidence>
<proteinExistence type="predicted"/>
<dbReference type="GO" id="GO:0010945">
    <property type="term" value="F:coenzyme A diphosphatase activity"/>
    <property type="evidence" value="ECO:0007669"/>
    <property type="project" value="InterPro"/>
</dbReference>
<comment type="caution">
    <text evidence="8">The sequence shown here is derived from an EMBL/GenBank/DDBJ whole genome shotgun (WGS) entry which is preliminary data.</text>
</comment>
<protein>
    <recommendedName>
        <fullName evidence="7">Nudix hydrolase domain-containing protein</fullName>
    </recommendedName>
</protein>
<evidence type="ECO:0000256" key="3">
    <source>
        <dbReference type="ARBA" id="ARBA00022723"/>
    </source>
</evidence>
<dbReference type="PROSITE" id="PS51462">
    <property type="entry name" value="NUDIX"/>
    <property type="match status" value="1"/>
</dbReference>
<dbReference type="GO" id="GO:0046872">
    <property type="term" value="F:metal ion binding"/>
    <property type="evidence" value="ECO:0007669"/>
    <property type="project" value="UniProtKB-KW"/>
</dbReference>
<reference evidence="8" key="1">
    <citation type="submission" date="2023-06" db="EMBL/GenBank/DDBJ databases">
        <title>Male Hemibagrus guttatus genome.</title>
        <authorList>
            <person name="Bian C."/>
        </authorList>
    </citation>
    <scope>NUCLEOTIDE SEQUENCE</scope>
    <source>
        <strain evidence="8">Male_cb2023</strain>
        <tissue evidence="8">Muscle</tissue>
    </source>
</reference>
<dbReference type="SUPFAM" id="SSF55811">
    <property type="entry name" value="Nudix"/>
    <property type="match status" value="1"/>
</dbReference>
<dbReference type="EMBL" id="JAUCMX010000011">
    <property type="protein sequence ID" value="KAK3531086.1"/>
    <property type="molecule type" value="Genomic_DNA"/>
</dbReference>
<evidence type="ECO:0000256" key="5">
    <source>
        <dbReference type="ARBA" id="ARBA00022842"/>
    </source>
</evidence>
<feature type="domain" description="Nudix hydrolase" evidence="7">
    <location>
        <begin position="91"/>
        <end position="250"/>
    </location>
</feature>